<comment type="function">
    <text evidence="10">NDH-1 shuttles electrons from NADH, via FMN and iron-sulfur (Fe-S) centers, to quinones in the respiratory chain. Couples the redox reaction to proton translocation (for every two electrons transferred, four hydrogen ions are translocated across the cytoplasmic membrane), and thus conserves the redox energy in a proton gradient.</text>
</comment>
<evidence type="ECO:0000256" key="10">
    <source>
        <dbReference type="RuleBase" id="RU003525"/>
    </source>
</evidence>
<keyword evidence="10" id="KW-0874">Quinone</keyword>
<dbReference type="GO" id="GO:0046872">
    <property type="term" value="F:metal ion binding"/>
    <property type="evidence" value="ECO:0007669"/>
    <property type="project" value="UniProtKB-UniRule"/>
</dbReference>
<dbReference type="PANTHER" id="PTHR43105">
    <property type="entry name" value="RESPIRATORY NITRATE REDUCTASE"/>
    <property type="match status" value="1"/>
</dbReference>
<dbReference type="STRING" id="1867952.MTBPR1_10241"/>
<dbReference type="FunFam" id="3.30.200.210:FF:000002">
    <property type="entry name" value="NADH-ubiquinone oxidoreductase 75 kDa subunit"/>
    <property type="match status" value="1"/>
</dbReference>
<feature type="domain" description="2Fe-2S ferredoxin-type" evidence="11">
    <location>
        <begin position="2"/>
        <end position="78"/>
    </location>
</feature>
<evidence type="ECO:0000256" key="2">
    <source>
        <dbReference type="ARBA" id="ARBA00005404"/>
    </source>
</evidence>
<dbReference type="EC" id="7.1.1.-" evidence="10"/>
<dbReference type="GO" id="GO:0042773">
    <property type="term" value="P:ATP synthesis coupled electron transport"/>
    <property type="evidence" value="ECO:0007669"/>
    <property type="project" value="InterPro"/>
</dbReference>
<dbReference type="GO" id="GO:0048038">
    <property type="term" value="F:quinone binding"/>
    <property type="evidence" value="ECO:0007669"/>
    <property type="project" value="UniProtKB-UniRule"/>
</dbReference>
<protein>
    <recommendedName>
        <fullName evidence="10">NADH-quinone oxidoreductase</fullName>
        <ecNumber evidence="10">7.1.1.-</ecNumber>
    </recommendedName>
</protein>
<evidence type="ECO:0000256" key="1">
    <source>
        <dbReference type="ARBA" id="ARBA00001966"/>
    </source>
</evidence>
<dbReference type="Pfam" id="PF00384">
    <property type="entry name" value="Molybdopterin"/>
    <property type="match status" value="1"/>
</dbReference>
<keyword evidence="15" id="KW-1185">Reference proteome</keyword>
<dbReference type="FunFam" id="3.10.20.740:FF:000001">
    <property type="entry name" value="NADH-quinone oxidoreductase subunit G"/>
    <property type="match status" value="1"/>
</dbReference>
<keyword evidence="3 10" id="KW-0004">4Fe-4S</keyword>
<dbReference type="Proteomes" id="UP000231658">
    <property type="component" value="Unassembled WGS sequence"/>
</dbReference>
<dbReference type="PROSITE" id="PS51085">
    <property type="entry name" value="2FE2S_FER_2"/>
    <property type="match status" value="1"/>
</dbReference>
<dbReference type="InterPro" id="IPR054351">
    <property type="entry name" value="NADH_UbQ_OxRdtase_ferredoxin"/>
</dbReference>
<dbReference type="AlphaFoldDB" id="A0A1C3RCN3"/>
<evidence type="ECO:0000256" key="4">
    <source>
        <dbReference type="ARBA" id="ARBA00022723"/>
    </source>
</evidence>
<dbReference type="Pfam" id="PF22151">
    <property type="entry name" value="Fer4_NDSU1"/>
    <property type="match status" value="1"/>
</dbReference>
<evidence type="ECO:0000256" key="9">
    <source>
        <dbReference type="ARBA" id="ARBA00047712"/>
    </source>
</evidence>
<evidence type="ECO:0000256" key="8">
    <source>
        <dbReference type="ARBA" id="ARBA00023027"/>
    </source>
</evidence>
<dbReference type="GO" id="GO:0008137">
    <property type="term" value="F:NADH dehydrogenase (ubiquinone) activity"/>
    <property type="evidence" value="ECO:0007669"/>
    <property type="project" value="UniProtKB-UniRule"/>
</dbReference>
<dbReference type="InterPro" id="IPR001041">
    <property type="entry name" value="2Fe-2S_ferredoxin-type"/>
</dbReference>
<comment type="similarity">
    <text evidence="2 10">Belongs to the complex I 75 kDa subunit family.</text>
</comment>
<dbReference type="PROSITE" id="PS00642">
    <property type="entry name" value="COMPLEX1_75K_2"/>
    <property type="match status" value="1"/>
</dbReference>
<comment type="cofactor">
    <cofactor evidence="10">
        <name>[2Fe-2S] cluster</name>
        <dbReference type="ChEBI" id="CHEBI:190135"/>
    </cofactor>
    <text evidence="10">Binds 1 [2Fe-2S] cluster per subunit.</text>
</comment>
<comment type="catalytic activity">
    <reaction evidence="9 10">
        <text>a quinone + NADH + 5 H(+)(in) = a quinol + NAD(+) + 4 H(+)(out)</text>
        <dbReference type="Rhea" id="RHEA:57888"/>
        <dbReference type="ChEBI" id="CHEBI:15378"/>
        <dbReference type="ChEBI" id="CHEBI:24646"/>
        <dbReference type="ChEBI" id="CHEBI:57540"/>
        <dbReference type="ChEBI" id="CHEBI:57945"/>
        <dbReference type="ChEBI" id="CHEBI:132124"/>
    </reaction>
</comment>
<dbReference type="OrthoDB" id="9816402at2"/>
<dbReference type="InterPro" id="IPR036010">
    <property type="entry name" value="2Fe-2S_ferredoxin-like_sf"/>
</dbReference>
<dbReference type="GO" id="GO:0016651">
    <property type="term" value="F:oxidoreductase activity, acting on NAD(P)H"/>
    <property type="evidence" value="ECO:0007669"/>
    <property type="project" value="InterPro"/>
</dbReference>
<evidence type="ECO:0000259" key="13">
    <source>
        <dbReference type="PROSITE" id="PS51839"/>
    </source>
</evidence>
<dbReference type="NCBIfam" id="TIGR01973">
    <property type="entry name" value="NuoG"/>
    <property type="match status" value="1"/>
</dbReference>
<dbReference type="Pfam" id="PF22117">
    <property type="entry name" value="Fer4_Nqo3"/>
    <property type="match status" value="1"/>
</dbReference>
<dbReference type="FunFam" id="3.30.70.20:FF:000002">
    <property type="entry name" value="NADH-ubiquinone oxidoreductase 75 kDa subunit"/>
    <property type="match status" value="1"/>
</dbReference>
<dbReference type="RefSeq" id="WP_069185717.1">
    <property type="nucleotide sequence ID" value="NZ_FLYE01000001.1"/>
</dbReference>
<dbReference type="Pfam" id="PF10588">
    <property type="entry name" value="NADH-G_4Fe-4S_3"/>
    <property type="match status" value="1"/>
</dbReference>
<dbReference type="GO" id="GO:0016020">
    <property type="term" value="C:membrane"/>
    <property type="evidence" value="ECO:0007669"/>
    <property type="project" value="InterPro"/>
</dbReference>
<keyword evidence="6 10" id="KW-0408">Iron</keyword>
<name>A0A1C3RCN3_9PROT</name>
<evidence type="ECO:0000256" key="6">
    <source>
        <dbReference type="ARBA" id="ARBA00023004"/>
    </source>
</evidence>
<dbReference type="SUPFAM" id="SSF53706">
    <property type="entry name" value="Formate dehydrogenase/DMSO reductase, domains 1-3"/>
    <property type="match status" value="1"/>
</dbReference>
<sequence>MPKLTIDGSEIEVENGLSVLQACEQAGIEVPRFCYHERLSIAGNCRMCLVEMERAPKLIASCAMPVGEGMVIHTDNEKVRTARENVMELLLINHPLDCPICDQGGECDLQDQAMAYGGDKGRYAEEKRAVKDKDFGPIIRPFMTRCIHCTRCVRFTEEVAGTADMCGTYRGDFTEIGTYVEKAIETELAGNLVDLCPVGALTSKPYSYTARPWELKKTESVDVFDAVGTNIRVDTRGNEVLRVLPRLNEDVNEEWLADKGRYAIDGLKAQRLDRPYVRKDGKLQPATWDEAFAVIAEKLNGLDGSKFAALAGDMVDAEAMFALKSLADALGSKNIDCRQDGAALDASKRASYLFNTTIAGIDEADACLIIGSNPRWEAPIINARLRKRYINHGFVPAVVGENLNLTYKTEHLGETADVLQSILDGSNAYAEVLKNASKPMLIIGQGALVREDGAAIMAAAKEIADKYGFVVEGWNGFNVLHTAAARVGGLEMGFVPSEDGMDTAAIANGGAEVIYLLGADEIDTSKLSNSFVIYQGHNGDAGAQCADVILPGAAYTEKDGSYVNTEGRMQYGYQATFAPGEAKEDWTIIRALSEVIGKTLPFDNLIQLRAKLAEVSATFANPEEIQAAAWEDFGSKGDIAATPLCSPIANYYMTDPVSRVSKTMAQCTEALINPQQRTGTNG</sequence>
<dbReference type="InterPro" id="IPR000283">
    <property type="entry name" value="NADH_UbQ_OxRdtase_75kDa_su_CS"/>
</dbReference>
<evidence type="ECO:0000313" key="15">
    <source>
        <dbReference type="Proteomes" id="UP000231658"/>
    </source>
</evidence>
<accession>A0A1C3RCN3</accession>
<dbReference type="InterPro" id="IPR015405">
    <property type="entry name" value="NDUFS1-like_C"/>
</dbReference>
<evidence type="ECO:0000313" key="14">
    <source>
        <dbReference type="EMBL" id="SCA54994.1"/>
    </source>
</evidence>
<dbReference type="Pfam" id="PF09326">
    <property type="entry name" value="NADH_dhqG_C"/>
    <property type="match status" value="1"/>
</dbReference>
<organism evidence="14 15">
    <name type="scientific">Candidatus Terasakiella magnetica</name>
    <dbReference type="NCBI Taxonomy" id="1867952"/>
    <lineage>
        <taxon>Bacteria</taxon>
        <taxon>Pseudomonadati</taxon>
        <taxon>Pseudomonadota</taxon>
        <taxon>Alphaproteobacteria</taxon>
        <taxon>Rhodospirillales</taxon>
        <taxon>Terasakiellaceae</taxon>
        <taxon>Terasakiella</taxon>
    </lineage>
</organism>
<keyword evidence="10" id="KW-0001">2Fe-2S</keyword>
<dbReference type="EMBL" id="FLYE01000001">
    <property type="protein sequence ID" value="SCA54994.1"/>
    <property type="molecule type" value="Genomic_DNA"/>
</dbReference>
<feature type="domain" description="4Fe-4S His(Cys)3-ligated-type" evidence="13">
    <location>
        <begin position="78"/>
        <end position="117"/>
    </location>
</feature>
<dbReference type="CDD" id="cd00207">
    <property type="entry name" value="fer2"/>
    <property type="match status" value="1"/>
</dbReference>
<dbReference type="InterPro" id="IPR050123">
    <property type="entry name" value="Prok_molybdopt-oxidoreductase"/>
</dbReference>
<dbReference type="SUPFAM" id="SSF54292">
    <property type="entry name" value="2Fe-2S ferredoxin-like"/>
    <property type="match status" value="1"/>
</dbReference>
<keyword evidence="5 10" id="KW-1278">Translocase</keyword>
<keyword evidence="7 10" id="KW-0411">Iron-sulfur</keyword>
<evidence type="ECO:0000256" key="5">
    <source>
        <dbReference type="ARBA" id="ARBA00022967"/>
    </source>
</evidence>
<dbReference type="InterPro" id="IPR006963">
    <property type="entry name" value="Mopterin_OxRdtase_4Fe-4S_dom"/>
</dbReference>
<dbReference type="PROSITE" id="PS00643">
    <property type="entry name" value="COMPLEX1_75K_3"/>
    <property type="match status" value="1"/>
</dbReference>
<dbReference type="CDD" id="cd02773">
    <property type="entry name" value="MopB_Res-Cmplx1_Nad11"/>
    <property type="match status" value="1"/>
</dbReference>
<evidence type="ECO:0000256" key="3">
    <source>
        <dbReference type="ARBA" id="ARBA00022485"/>
    </source>
</evidence>
<dbReference type="InterPro" id="IPR010228">
    <property type="entry name" value="NADH_UbQ_OxRdtase_Gsu"/>
</dbReference>
<gene>
    <name evidence="14" type="primary">nuoG</name>
    <name evidence="14" type="ORF">MTBPR1_10241</name>
</gene>
<dbReference type="GO" id="GO:0051537">
    <property type="term" value="F:2 iron, 2 sulfur cluster binding"/>
    <property type="evidence" value="ECO:0007669"/>
    <property type="project" value="UniProtKB-UniRule"/>
</dbReference>
<dbReference type="GO" id="GO:0051539">
    <property type="term" value="F:4 iron, 4 sulfur cluster binding"/>
    <property type="evidence" value="ECO:0007669"/>
    <property type="project" value="UniProtKB-KW"/>
</dbReference>
<dbReference type="PROSITE" id="PS00641">
    <property type="entry name" value="COMPLEX1_75K_1"/>
    <property type="match status" value="1"/>
</dbReference>
<evidence type="ECO:0000256" key="7">
    <source>
        <dbReference type="ARBA" id="ARBA00023014"/>
    </source>
</evidence>
<comment type="cofactor">
    <cofactor evidence="1 10">
        <name>[4Fe-4S] cluster</name>
        <dbReference type="ChEBI" id="CHEBI:49883"/>
    </cofactor>
</comment>
<dbReference type="SMART" id="SM00929">
    <property type="entry name" value="NADH-G_4Fe-4S_3"/>
    <property type="match status" value="1"/>
</dbReference>
<evidence type="ECO:0000259" key="11">
    <source>
        <dbReference type="PROSITE" id="PS51085"/>
    </source>
</evidence>
<feature type="domain" description="4Fe-4S Mo/W bis-MGD-type" evidence="12">
    <location>
        <begin position="215"/>
        <end position="271"/>
    </location>
</feature>
<dbReference type="PROSITE" id="PS51839">
    <property type="entry name" value="4FE4S_HC3"/>
    <property type="match status" value="1"/>
</dbReference>
<dbReference type="Pfam" id="PF13510">
    <property type="entry name" value="Fer2_4"/>
    <property type="match status" value="1"/>
</dbReference>
<evidence type="ECO:0000259" key="12">
    <source>
        <dbReference type="PROSITE" id="PS51669"/>
    </source>
</evidence>
<dbReference type="InterPro" id="IPR019574">
    <property type="entry name" value="NADH_UbQ_OxRdtase_Gsu_4Fe4S-bd"/>
</dbReference>
<dbReference type="Gene3D" id="3.40.50.740">
    <property type="match status" value="1"/>
</dbReference>
<keyword evidence="14" id="KW-0560">Oxidoreductase</keyword>
<dbReference type="SUPFAM" id="SSF54862">
    <property type="entry name" value="4Fe-4S ferredoxins"/>
    <property type="match status" value="1"/>
</dbReference>
<keyword evidence="4 10" id="KW-0479">Metal-binding</keyword>
<dbReference type="PROSITE" id="PS51669">
    <property type="entry name" value="4FE4S_MOW_BIS_MGD"/>
    <property type="match status" value="1"/>
</dbReference>
<dbReference type="PANTHER" id="PTHR43105:SF13">
    <property type="entry name" value="NADH-UBIQUINONE OXIDOREDUCTASE 75 KDA SUBUNIT, MITOCHONDRIAL"/>
    <property type="match status" value="1"/>
</dbReference>
<dbReference type="Gene3D" id="3.10.20.740">
    <property type="match status" value="1"/>
</dbReference>
<proteinExistence type="inferred from homology"/>
<dbReference type="InterPro" id="IPR006656">
    <property type="entry name" value="Mopterin_OxRdtase"/>
</dbReference>
<reference evidence="14 15" key="1">
    <citation type="submission" date="2016-07" db="EMBL/GenBank/DDBJ databases">
        <authorList>
            <person name="Lefevre C.T."/>
        </authorList>
    </citation>
    <scope>NUCLEOTIDE SEQUENCE [LARGE SCALE GENOMIC DNA]</scope>
    <source>
        <strain evidence="14">PR1</strain>
    </source>
</reference>
<keyword evidence="8 10" id="KW-0520">NAD</keyword>
<dbReference type="Gene3D" id="3.30.200.210">
    <property type="match status" value="1"/>
</dbReference>